<proteinExistence type="predicted"/>
<dbReference type="InterPro" id="IPR050177">
    <property type="entry name" value="Lipid_A_modif_metabolic_enz"/>
</dbReference>
<comment type="caution">
    <text evidence="2">The sequence shown here is derived from an EMBL/GenBank/DDBJ whole genome shotgun (WGS) entry which is preliminary data.</text>
</comment>
<dbReference type="AlphaFoldDB" id="A0A839HKD7"/>
<evidence type="ECO:0000313" key="2">
    <source>
        <dbReference type="EMBL" id="MBB1163287.1"/>
    </source>
</evidence>
<dbReference type="InterPro" id="IPR001509">
    <property type="entry name" value="Epimerase_deHydtase"/>
</dbReference>
<sequence>MAAEAVSGERLRHAAVTGAGGFVGRTLCRQLLAQGVQLRALVRSADSPVPPGCERQVVGDLADPAGCDWDRALDGGPDTVFHLAAIAHAPRAAAIDQVNREATGALAAAAFRRGLRLVHTSTIKVYGDQAEGVLDEQTAMRPDDAYGRSKLEGEQRIAEAAARHGGDWIGLRPPIVYGPGDAGNFARLVRLGSSGWPLPLGAVDNRRSMIHVEALADALVCAARLPQTTGRCHVVAGGPAWSTAEWLRQIAKAAGQPSRLWPCPPGLLRAAATLAGAGGLARRLLGSLAVDDKAWRQASGWHPPISQEDAVARTVQALLLR</sequence>
<evidence type="ECO:0000259" key="1">
    <source>
        <dbReference type="Pfam" id="PF01370"/>
    </source>
</evidence>
<evidence type="ECO:0000313" key="3">
    <source>
        <dbReference type="Proteomes" id="UP000586093"/>
    </source>
</evidence>
<dbReference type="PANTHER" id="PTHR43245:SF58">
    <property type="entry name" value="BLL5923 PROTEIN"/>
    <property type="match status" value="1"/>
</dbReference>
<dbReference type="Gene3D" id="3.40.50.720">
    <property type="entry name" value="NAD(P)-binding Rossmann-like Domain"/>
    <property type="match status" value="1"/>
</dbReference>
<protein>
    <submittedName>
        <fullName evidence="2">NAD-dependent epimerase/dehydratase family protein</fullName>
    </submittedName>
</protein>
<dbReference type="RefSeq" id="WP_182666072.1">
    <property type="nucleotide sequence ID" value="NZ_JACIVI010000008.1"/>
</dbReference>
<dbReference type="SUPFAM" id="SSF51735">
    <property type="entry name" value="NAD(P)-binding Rossmann-fold domains"/>
    <property type="match status" value="1"/>
</dbReference>
<dbReference type="EMBL" id="JACIVI010000008">
    <property type="protein sequence ID" value="MBB1163287.1"/>
    <property type="molecule type" value="Genomic_DNA"/>
</dbReference>
<accession>A0A839HKD7</accession>
<organism evidence="2 3">
    <name type="scientific">Aquariibacter albus</name>
    <dbReference type="NCBI Taxonomy" id="2759899"/>
    <lineage>
        <taxon>Bacteria</taxon>
        <taxon>Pseudomonadati</taxon>
        <taxon>Pseudomonadota</taxon>
        <taxon>Betaproteobacteria</taxon>
        <taxon>Burkholderiales</taxon>
        <taxon>Sphaerotilaceae</taxon>
        <taxon>Aquariibacter</taxon>
    </lineage>
</organism>
<dbReference type="InterPro" id="IPR036291">
    <property type="entry name" value="NAD(P)-bd_dom_sf"/>
</dbReference>
<dbReference type="PANTHER" id="PTHR43245">
    <property type="entry name" value="BIFUNCTIONAL POLYMYXIN RESISTANCE PROTEIN ARNA"/>
    <property type="match status" value="1"/>
</dbReference>
<name>A0A839HKD7_9BURK</name>
<keyword evidence="3" id="KW-1185">Reference proteome</keyword>
<feature type="domain" description="NAD-dependent epimerase/dehydratase" evidence="1">
    <location>
        <begin position="15"/>
        <end position="228"/>
    </location>
</feature>
<gene>
    <name evidence="2" type="ORF">H4F90_15035</name>
</gene>
<dbReference type="Proteomes" id="UP000586093">
    <property type="component" value="Unassembled WGS sequence"/>
</dbReference>
<dbReference type="Pfam" id="PF01370">
    <property type="entry name" value="Epimerase"/>
    <property type="match status" value="1"/>
</dbReference>
<reference evidence="2 3" key="1">
    <citation type="submission" date="2020-08" db="EMBL/GenBank/DDBJ databases">
        <title>Aquariorum lacteus gen. nov., sp. nov., a new member of the family Comamonadaceae, isolated from freshwater aquarium.</title>
        <authorList>
            <person name="Chun S.-J."/>
        </authorList>
    </citation>
    <scope>NUCLEOTIDE SEQUENCE [LARGE SCALE GENOMIC DNA]</scope>
    <source>
        <strain evidence="2 3">SJAQ100</strain>
    </source>
</reference>